<sequence length="318" mass="34284">MKTLSTTSSSTQDSRRHHFFHRQTLRTNVPFFQPKLSIGPVDDVYEREADAVANAVVNNAQATGLGHAISPLVQAKCAHCEEEEKLQRKDTGRSSQEHTAPSIVDDALRTGGHTLEGAVRGSMEKRFGYDFGQVKIHTGTVAAKSAAAINALAYTSGNHIVFNTGQFNPSSASGQRLLAHELTHVVQQGAATSTAVQREEADTTGPTGGDRQADPKEGDCKGQESDPQSFCIKVAEHFMVTEFNTLPAVSSIEVSDDGGCRVHYVDGSAITVQKLGNQKVFVQVSPSSTNHLPSRVRCYTYTCELLGKMNFTTVSCKA</sequence>
<dbReference type="RefSeq" id="WP_073139162.1">
    <property type="nucleotide sequence ID" value="NZ_FQWQ01000003.1"/>
</dbReference>
<organism evidence="3 4">
    <name type="scientific">Chryseolinea serpens</name>
    <dbReference type="NCBI Taxonomy" id="947013"/>
    <lineage>
        <taxon>Bacteria</taxon>
        <taxon>Pseudomonadati</taxon>
        <taxon>Bacteroidota</taxon>
        <taxon>Cytophagia</taxon>
        <taxon>Cytophagales</taxon>
        <taxon>Fulvivirgaceae</taxon>
        <taxon>Chryseolinea</taxon>
    </lineage>
</organism>
<feature type="region of interest" description="Disordered" evidence="1">
    <location>
        <begin position="189"/>
        <end position="224"/>
    </location>
</feature>
<dbReference type="Pfam" id="PF13699">
    <property type="entry name" value="eCIS_core"/>
    <property type="match status" value="1"/>
</dbReference>
<accession>A0A1M5UNW4</accession>
<evidence type="ECO:0000259" key="2">
    <source>
        <dbReference type="Pfam" id="PF13699"/>
    </source>
</evidence>
<dbReference type="Proteomes" id="UP000184212">
    <property type="component" value="Unassembled WGS sequence"/>
</dbReference>
<evidence type="ECO:0000313" key="4">
    <source>
        <dbReference type="Proteomes" id="UP000184212"/>
    </source>
</evidence>
<feature type="compositionally biased region" description="Basic and acidic residues" evidence="1">
    <location>
        <begin position="211"/>
        <end position="224"/>
    </location>
</feature>
<dbReference type="EMBL" id="FQWQ01000003">
    <property type="protein sequence ID" value="SHH64631.1"/>
    <property type="molecule type" value="Genomic_DNA"/>
</dbReference>
<name>A0A1M5UNW4_9BACT</name>
<evidence type="ECO:0000313" key="3">
    <source>
        <dbReference type="EMBL" id="SHH64631.1"/>
    </source>
</evidence>
<feature type="domain" description="eCIS core" evidence="2">
    <location>
        <begin position="115"/>
        <end position="190"/>
    </location>
</feature>
<dbReference type="InterPro" id="IPR025295">
    <property type="entry name" value="eCIS_core_dom"/>
</dbReference>
<reference evidence="3 4" key="1">
    <citation type="submission" date="2016-11" db="EMBL/GenBank/DDBJ databases">
        <authorList>
            <person name="Jaros S."/>
            <person name="Januszkiewicz K."/>
            <person name="Wedrychowicz H."/>
        </authorList>
    </citation>
    <scope>NUCLEOTIDE SEQUENCE [LARGE SCALE GENOMIC DNA]</scope>
    <source>
        <strain evidence="3 4">DSM 24574</strain>
    </source>
</reference>
<evidence type="ECO:0000256" key="1">
    <source>
        <dbReference type="SAM" id="MobiDB-lite"/>
    </source>
</evidence>
<keyword evidence="4" id="KW-1185">Reference proteome</keyword>
<dbReference type="AlphaFoldDB" id="A0A1M5UNW4"/>
<dbReference type="STRING" id="947013.SAMN04488109_4806"/>
<gene>
    <name evidence="3" type="ORF">SAMN04488109_4806</name>
</gene>
<protein>
    <recommendedName>
        <fullName evidence="2">eCIS core domain-containing protein</fullName>
    </recommendedName>
</protein>
<proteinExistence type="predicted"/>